<dbReference type="InterPro" id="IPR013783">
    <property type="entry name" value="Ig-like_fold"/>
</dbReference>
<dbReference type="EMBL" id="JACWZY010000004">
    <property type="protein sequence ID" value="MBD2700483.1"/>
    <property type="molecule type" value="Genomic_DNA"/>
</dbReference>
<dbReference type="Proteomes" id="UP000598820">
    <property type="component" value="Unassembled WGS sequence"/>
</dbReference>
<dbReference type="SUPFAM" id="SSF69318">
    <property type="entry name" value="Integrin alpha N-terminal domain"/>
    <property type="match status" value="3"/>
</dbReference>
<dbReference type="InterPro" id="IPR003599">
    <property type="entry name" value="Ig_sub"/>
</dbReference>
<dbReference type="SMART" id="SM00089">
    <property type="entry name" value="PKD"/>
    <property type="match status" value="6"/>
</dbReference>
<dbReference type="InterPro" id="IPR035986">
    <property type="entry name" value="PKD_dom_sf"/>
</dbReference>
<organism evidence="4 5">
    <name type="scientific">Spirosoma profusum</name>
    <dbReference type="NCBI Taxonomy" id="2771354"/>
    <lineage>
        <taxon>Bacteria</taxon>
        <taxon>Pseudomonadati</taxon>
        <taxon>Bacteroidota</taxon>
        <taxon>Cytophagia</taxon>
        <taxon>Cytophagales</taxon>
        <taxon>Cytophagaceae</taxon>
        <taxon>Spirosoma</taxon>
    </lineage>
</organism>
<dbReference type="PANTHER" id="PTHR44103">
    <property type="entry name" value="PROPROTEIN CONVERTASE P"/>
    <property type="match status" value="1"/>
</dbReference>
<feature type="domain" description="Ig-like" evidence="3">
    <location>
        <begin position="2533"/>
        <end position="2645"/>
    </location>
</feature>
<keyword evidence="5" id="KW-1185">Reference proteome</keyword>
<dbReference type="SUPFAM" id="SSF51126">
    <property type="entry name" value="Pectin lyase-like"/>
    <property type="match status" value="1"/>
</dbReference>
<dbReference type="RefSeq" id="WP_190886336.1">
    <property type="nucleotide sequence ID" value="NZ_JACWZY010000004.1"/>
</dbReference>
<proteinExistence type="predicted"/>
<comment type="caution">
    <text evidence="4">The sequence shown here is derived from an EMBL/GenBank/DDBJ whole genome shotgun (WGS) entry which is preliminary data.</text>
</comment>
<keyword evidence="1 2" id="KW-0732">Signal</keyword>
<dbReference type="GO" id="GO:0016020">
    <property type="term" value="C:membrane"/>
    <property type="evidence" value="ECO:0007669"/>
    <property type="project" value="InterPro"/>
</dbReference>
<dbReference type="InterPro" id="IPR028994">
    <property type="entry name" value="Integrin_alpha_N"/>
</dbReference>
<feature type="chain" id="PRO_5037518557" evidence="2">
    <location>
        <begin position="29"/>
        <end position="3634"/>
    </location>
</feature>
<dbReference type="InterPro" id="IPR007110">
    <property type="entry name" value="Ig-like_dom"/>
</dbReference>
<gene>
    <name evidence="4" type="ORF">IC229_07545</name>
</gene>
<protein>
    <submittedName>
        <fullName evidence="4">VCBS repeat-containing protein</fullName>
    </submittedName>
</protein>
<dbReference type="SUPFAM" id="SSF49313">
    <property type="entry name" value="Cadherin-like"/>
    <property type="match status" value="4"/>
</dbReference>
<dbReference type="Pfam" id="PF13517">
    <property type="entry name" value="FG-GAP_3"/>
    <property type="match status" value="5"/>
</dbReference>
<feature type="signal peptide" evidence="2">
    <location>
        <begin position="1"/>
        <end position="28"/>
    </location>
</feature>
<feature type="domain" description="Ig-like" evidence="3">
    <location>
        <begin position="853"/>
        <end position="935"/>
    </location>
</feature>
<evidence type="ECO:0000313" key="5">
    <source>
        <dbReference type="Proteomes" id="UP000598820"/>
    </source>
</evidence>
<dbReference type="Pfam" id="PF05345">
    <property type="entry name" value="He_PIG"/>
    <property type="match status" value="4"/>
</dbReference>
<dbReference type="InterPro" id="IPR013517">
    <property type="entry name" value="FG-GAP"/>
</dbReference>
<accession>A0A927AQH3</accession>
<evidence type="ECO:0000313" key="4">
    <source>
        <dbReference type="EMBL" id="MBD2700483.1"/>
    </source>
</evidence>
<dbReference type="Gene3D" id="2.60.40.10">
    <property type="entry name" value="Immunoglobulins"/>
    <property type="match status" value="6"/>
</dbReference>
<dbReference type="InterPro" id="IPR006644">
    <property type="entry name" value="Cadg"/>
</dbReference>
<dbReference type="InterPro" id="IPR022409">
    <property type="entry name" value="PKD/Chitinase_dom"/>
</dbReference>
<dbReference type="PANTHER" id="PTHR44103:SF1">
    <property type="entry name" value="PROPROTEIN CONVERTASE P"/>
    <property type="match status" value="1"/>
</dbReference>
<dbReference type="SUPFAM" id="SSF49299">
    <property type="entry name" value="PKD domain"/>
    <property type="match status" value="1"/>
</dbReference>
<name>A0A927AQH3_9BACT</name>
<sequence>MIQPSTLIRLALLLLFVRLAGHATFVTAQTCQPSLGAISNTNDFHLVTNQFGSISSGTRTRLTTGDFNKNGKLDVLIGKSDGTITYLEQAQVGGGTYQVIAANFQGIDVGDNAAPTLADIDLDGNADLLIGKASGNFYHYEYSSNTFVLQTDTFISTTVYQATTNSSITIEQVLPYFGGLPLVFMLTGSDSFYISRFGRSNTGSFSLERFNILPFDYGTHLVPYVTDLNGDGLRDLLIGKADGTLTLSSQDAPTSNYYPIWTFPAYDVGDEAGPATADLDNDGLLDLLVGTNGGTIARYEQNPADFSPFCGVPGTPSATQQIWVRGGCLTNDVTIQVPASFELSTSTNGTFSSSLVLGQSNGSVSGGLVYVRFNPTRSGTVTGVMSLSAGTGATLALPLQGQSPGLTILPDPLSFSTLNLTFSGINPGANSAPLFTDLEGDERKDMLIGTQNGTITHYRQATVNASTVTLVATNFNGINVGSNAIPTMTDLDGNGLLDLLVGKAAGSISHYQQSAPQSTSFTLVTDTFNNIDVGNGSAPFVTDLDGDNLLDLLVGTQTGTIAHYEQNTANSRLFTLVTASFNSIALTGGQVVPTITDFDSDGLLDLMIGRGNGTIAQYRQTTPNALTFSQITTNFLNTSVAPGNTVPVFTDIDDDGLLDFLWGRGTGTILHMEQQGPGTLSFVGGANAPSAVQSVQVWAGDGCLPGDLTVAAPAQFQVSLSATTGFGGSVVLPATNGRVLNDQVFVRFVSATGGNASGNLTFSSGGLVRTVPVVGNAPSLTITPELSSICGGAVSLSALGCANGTVNWSTGATNVRTINYTPSPNTNTVVSASCVIGAFNGVASARVRANLPPDITAQTTGKLLTCLGNTVSLSVSVTGTDNMQYRWYQNGVALPASPSSATLTLTNVLPAQTGYYVFEVTDCGTSVTATGATVTVQNPQLIATSNPGNFSLISTNFSGIQEGVNAGATFGDLDNDGLLDMLAVGNIPFGGYMHHYRQTATNALSFSLVTTHFDSVRTSLSVRPTLTDIDHDGRFDLVVGSYDPLPRGIPRLGHYIQTAPRSLSFTAPGNTGGGFLNELITTDEPAPAFADFDGDGLIELILGKTDGRLLRYEQAGPTVARFVSDGLPSFAGVDVGFSSTPTITDLDNNGLLEMLIGGSNASLARYEQLGPGSRNFNQLPSISVTSTYSAPTVTDLDNDGWKDLIIGKSNGTFDHYEQTPGKLATFCGAVGVPSTAQSILVWGGPCLSEPVSVSVSDQFEVSLNATTGFGHSLTLATPNGNLPRQALYVRYNPTSAGFATGQLQLSVGGQLTQSFSLTGNVPIVTITLSNVNSSCATPSATLTASGGATYRWSTGVTTSAINVTPTVTTTYSVTATDANGCTGTQSLSILVDKTVQASLTASTTALNCNRLTATLTATGGTSYTFAGPGILSSSPDSGTALVNAAGTYSVTATTSNGCLVSATTTITTVLITVSNPTTTTASFGESFSQSFTASGGVTPYSFSLVSGTLPTGLSLSPEGVLSGIPTQSGSFTITVQAQDAEGCIGVASSPYILLVRALTLSNFSASSSAICVGAPVTFTATLGNVTGSYTYTLTNGSSTTTGSSSNASFSQTIIAGDLGAQTFTLTVSRTGQSVTTTAELTVNPLPIPTLSASNGGTLTCGQTSLILTAGGGDQYRFGGPGVASQSGNSAVVNVAGTYSVTVTTISSGCSSTTNLIIDRNIIVPTATISASNGGTLTCSQTSLTLTAGGGSTYTFSGTGVVGQTGNTAVVNAAGVYSVTVTNTETGCFSTTSVTITQDVNPPSVSISASAPTITCANPSVSLTVVGAGAIRWDDNSTNASRSVSEAGTYSVTLTGTNGCTATTSVSVTADQGASAGSISPSSATLTCASPSVSLTVSGEGSVRWDDNSTNAIRTVNSAGTYSVTLTGANGCTATTSVSITADQGAPIVSISPSSATVSCANPTVSLTAIGTGSVRWDDNSISPIRSVSASGTYSVTLTSANGCTATTSVSVTAYQSTPTLSISPNGSILTCAQTSLTLVATGGIQYAFAGPGGGSAGIVSQDVTNGMAVVNVAGVYSVTVTNLVGCESSLTVLVTSNTTPPTATLRANTALTCNQSDLVMTATGGSSYTLLGTSNTNGVFVLPGGSFPTGVQTFTVTVSTPNGCTATATTSVTLVPPPNRLYVRANATGAGTGLSWDDAFSDLQTALTYGGVCAQSLTEIWVAQGLYKPTSTTDRNAGFKMRNGVTIYGGFVGNETSLSQRPPISLVNGPGGASQPSSTTLSGDIGKLGDNTDNSYHVIYNPFGLYLENSAVLDGFVITGGNADQGENFGGGILNDYSSPTLINCLFQGNTGSFGGAMINIASSPVVINCVFQDNTASQGGALVNASSNSMLINCVFQRNTASVSGGAIGIFYGDSNSNPLLLNCSFQNNTAPQGGAIATNQSSITLTNCVLFDNGGSNTLFNENGATTKATYSLFDNSVTGYTSDPTNLTTATSPFASTASVALNPCSPAINAGNPASLTSAMGPYSQTALPPTDLAGNARIVGGRVDMGAVEYQSETLAIVQQPVAGSVVCAGSTVVVSVSVTGVASTYQWYRNGTALTGIASATTASLTLTNVQTTDTGSYSVVSSDNCFSLTSTAFSLTVNSSSTVTMMASNTLLTCASPTAVLSVSGTTGAPGTSYRFSGPGILTSSPSSETALVNAAGTYSLTVSTSNGCSASATTTITSATALITVSSPVVTNGILNTPFSQTFTATGGAGPYSFSIVSGTLLTGLDLSPTGVLSGTPTQSGSFSITVQATDANGCSGTGVSYVLTIVDNRPIITNFAASTSTVCVGSVISFTATVGNVTGNYSYTLTNGSTGTPTVSTTGTTSNSGFSQNLTAAGSGNQSFTLTVSSQGQPVTAVTNVTVSTPPTAILSANFGGTLTCAQTSLTLTAMGGTSYSFGGPSVVSQDASSGTALVNASGVYSVSVNASGCMSATSLSIYQDSSVPTVSIIPGTGTPAGVTLTCASPTVSLSVVGAGTYRWSTGATTSAISATSAGPYSVTVTGANGCTATTSIQVSQDNAVPTVSINPSIGTPTGATFTCSSPAVSLSAVGSGTYRWNTGATSPIISATSSGTYSVILTSINGCTATASVQIFQDNSLPMVSVNPASATLSCTTSSVSLSAVGTGTYRWSTGATTSVVSATSVGPYSVTLTGINGCTATTSVQVLQDTSAPTVSITPSSAILSCTTTSVSLSAVGSGTYRWNNGATTQAINATSAGPYSVTLTASNGCTASASVSVTYQNCAPYLVNAIPPQFATVGTSFSYTIPSATFTDAETPNSLTLSVVGLPAGLSFVAPNTITGTPSTTIGSPFNVTVVVTDPGGLSASTSFSLNVRPFGFGITGVTMLDCNHISYFERRINFIVSYSGTNGQPISLSVLNEATTITINEPYQLNLFTDNPVIVFKATQLGTPGEATFSYNWLANCANGNPRVENAIPPQSATIGQAFSYTIPANTFTDAETPGSLSLSVIGLPAGLSFVAPATIRGMASASASAFYSVTVIATDPTGGSVSTILPLSVVNPGGCGSMFTLKTGDWNDASVWSCGRVPLITDVVTLNHAVSLPASYQGQALRVSYGAGGRLLFGASSRLRLSGN</sequence>
<dbReference type="PROSITE" id="PS50835">
    <property type="entry name" value="IG_LIKE"/>
    <property type="match status" value="2"/>
</dbReference>
<evidence type="ECO:0000259" key="3">
    <source>
        <dbReference type="PROSITE" id="PS50835"/>
    </source>
</evidence>
<evidence type="ECO:0000256" key="2">
    <source>
        <dbReference type="SAM" id="SignalP"/>
    </source>
</evidence>
<reference evidence="4" key="1">
    <citation type="submission" date="2020-09" db="EMBL/GenBank/DDBJ databases">
        <authorList>
            <person name="Kim M.K."/>
        </authorList>
    </citation>
    <scope>NUCLEOTIDE SEQUENCE</scope>
    <source>
        <strain evidence="4">BT702</strain>
    </source>
</reference>
<dbReference type="InterPro" id="IPR036179">
    <property type="entry name" value="Ig-like_dom_sf"/>
</dbReference>
<dbReference type="InterPro" id="IPR011050">
    <property type="entry name" value="Pectin_lyase_fold/virulence"/>
</dbReference>
<dbReference type="SMART" id="SM00409">
    <property type="entry name" value="IG"/>
    <property type="match status" value="2"/>
</dbReference>
<dbReference type="NCBIfam" id="NF041518">
    <property type="entry name" value="choice_anch_Q"/>
    <property type="match status" value="1"/>
</dbReference>
<dbReference type="InterPro" id="IPR059226">
    <property type="entry name" value="Choice_anch_Q_dom"/>
</dbReference>
<evidence type="ECO:0000256" key="1">
    <source>
        <dbReference type="ARBA" id="ARBA00022729"/>
    </source>
</evidence>
<dbReference type="InterPro" id="IPR015919">
    <property type="entry name" value="Cadherin-like_sf"/>
</dbReference>
<dbReference type="GO" id="GO:0005509">
    <property type="term" value="F:calcium ion binding"/>
    <property type="evidence" value="ECO:0007669"/>
    <property type="project" value="InterPro"/>
</dbReference>
<dbReference type="Gene3D" id="2.130.10.130">
    <property type="entry name" value="Integrin alpha, N-terminal"/>
    <property type="match status" value="3"/>
</dbReference>
<dbReference type="SUPFAM" id="SSF48726">
    <property type="entry name" value="Immunoglobulin"/>
    <property type="match status" value="1"/>
</dbReference>
<dbReference type="SMART" id="SM00736">
    <property type="entry name" value="CADG"/>
    <property type="match status" value="2"/>
</dbReference>